<evidence type="ECO:0000256" key="2">
    <source>
        <dbReference type="ARBA" id="ARBA00022475"/>
    </source>
</evidence>
<dbReference type="InterPro" id="IPR050833">
    <property type="entry name" value="Poly_Biosynth_Transport"/>
</dbReference>
<organism evidence="7 8">
    <name type="scientific">Fervidibacillus albus</name>
    <dbReference type="NCBI Taxonomy" id="2980026"/>
    <lineage>
        <taxon>Bacteria</taxon>
        <taxon>Bacillati</taxon>
        <taxon>Bacillota</taxon>
        <taxon>Bacilli</taxon>
        <taxon>Bacillales</taxon>
        <taxon>Bacillaceae</taxon>
        <taxon>Fervidibacillus</taxon>
    </lineage>
</organism>
<feature type="transmembrane region" description="Helical" evidence="6">
    <location>
        <begin position="349"/>
        <end position="369"/>
    </location>
</feature>
<feature type="transmembrane region" description="Helical" evidence="6">
    <location>
        <begin position="7"/>
        <end position="29"/>
    </location>
</feature>
<comment type="subcellular location">
    <subcellularLocation>
        <location evidence="1">Cell membrane</location>
        <topology evidence="1">Multi-pass membrane protein</topology>
    </subcellularLocation>
</comment>
<keyword evidence="4 6" id="KW-1133">Transmembrane helix</keyword>
<keyword evidence="5 6" id="KW-0472">Membrane</keyword>
<reference evidence="7" key="1">
    <citation type="submission" date="2022-09" db="EMBL/GenBank/DDBJ databases">
        <title>Complete Genomes of Fervidibacillus albus and Fervidibacillus halotolerans isolated from tidal flat sediments.</title>
        <authorList>
            <person name="Kwon K.K."/>
            <person name="Yang S.-H."/>
            <person name="Park M.J."/>
            <person name="Oh H.-M."/>
        </authorList>
    </citation>
    <scope>NUCLEOTIDE SEQUENCE</scope>
    <source>
        <strain evidence="7">MEBiC13591</strain>
    </source>
</reference>
<sequence length="445" mass="50067">MGSFLKGVFVLASTAFIGECIEFLINLVLARELGEYGLGKFMSIIPFVALMMILSSMELPVSVSKFIAERERTYHLSILTFAMKLVIFLVFILSVTSFLLFSFFDVFASIHPLAHWLVMLLIPIVSLSSIARGYFLGIQRMGKIAVANLFRRGIQLFFLVFIFSYLDLPIDLSIVMAICSIVVGELFEFIFLFNAYYFHTRDLKKEAHGHLPKSLLLKNLLNVSLPTTGMRIFHAIAHAIQPFLIKYSLIAGGISTIGATEHFGRLAGVAIPIGFFPAFMAHSMMTALIPSVSKAYAKKNHQQLRTLLKGVLKVTAAYGIPVSIVLYLFPDFFTQMFVQSKHAADYLRLLWPYFLLHYFSIPLQGFLIGMGLLKDALFHHIWSTFITFLLMYLLGSNPLFLMDGIIIGMNTGAVLLMTLHYFTICKKIGVSLTLSRQRPFLSQSD</sequence>
<dbReference type="Pfam" id="PF01943">
    <property type="entry name" value="Polysacc_synt"/>
    <property type="match status" value="1"/>
</dbReference>
<gene>
    <name evidence="7" type="ORF">OE104_10410</name>
</gene>
<dbReference type="Proteomes" id="UP001164718">
    <property type="component" value="Chromosome"/>
</dbReference>
<evidence type="ECO:0000313" key="8">
    <source>
        <dbReference type="Proteomes" id="UP001164718"/>
    </source>
</evidence>
<evidence type="ECO:0000256" key="1">
    <source>
        <dbReference type="ARBA" id="ARBA00004651"/>
    </source>
</evidence>
<keyword evidence="8" id="KW-1185">Reference proteome</keyword>
<feature type="transmembrane region" description="Helical" evidence="6">
    <location>
        <begin position="269"/>
        <end position="289"/>
    </location>
</feature>
<feature type="transmembrane region" description="Helical" evidence="6">
    <location>
        <begin position="400"/>
        <end position="422"/>
    </location>
</feature>
<protein>
    <submittedName>
        <fullName evidence="7">Oligosaccharide flippase family protein</fullName>
    </submittedName>
</protein>
<feature type="transmembrane region" description="Helical" evidence="6">
    <location>
        <begin position="149"/>
        <end position="166"/>
    </location>
</feature>
<feature type="transmembrane region" description="Helical" evidence="6">
    <location>
        <begin position="41"/>
        <end position="61"/>
    </location>
</feature>
<feature type="transmembrane region" description="Helical" evidence="6">
    <location>
        <begin position="172"/>
        <end position="198"/>
    </location>
</feature>
<dbReference type="RefSeq" id="WP_275416789.1">
    <property type="nucleotide sequence ID" value="NZ_CP106878.1"/>
</dbReference>
<accession>A0A9E8LTB9</accession>
<evidence type="ECO:0000256" key="6">
    <source>
        <dbReference type="SAM" id="Phobius"/>
    </source>
</evidence>
<dbReference type="EMBL" id="CP106878">
    <property type="protein sequence ID" value="WAA09005.1"/>
    <property type="molecule type" value="Genomic_DNA"/>
</dbReference>
<evidence type="ECO:0000256" key="3">
    <source>
        <dbReference type="ARBA" id="ARBA00022692"/>
    </source>
</evidence>
<feature type="transmembrane region" description="Helical" evidence="6">
    <location>
        <begin position="81"/>
        <end position="104"/>
    </location>
</feature>
<keyword evidence="3 6" id="KW-0812">Transmembrane</keyword>
<feature type="transmembrane region" description="Helical" evidence="6">
    <location>
        <begin position="310"/>
        <end position="329"/>
    </location>
</feature>
<dbReference type="InterPro" id="IPR002797">
    <property type="entry name" value="Polysacc_synth"/>
</dbReference>
<proteinExistence type="predicted"/>
<evidence type="ECO:0000256" key="5">
    <source>
        <dbReference type="ARBA" id="ARBA00023136"/>
    </source>
</evidence>
<keyword evidence="2" id="KW-1003">Cell membrane</keyword>
<dbReference type="AlphaFoldDB" id="A0A9E8LTB9"/>
<name>A0A9E8LTB9_9BACI</name>
<feature type="transmembrane region" description="Helical" evidence="6">
    <location>
        <begin position="376"/>
        <end position="394"/>
    </location>
</feature>
<dbReference type="PANTHER" id="PTHR30250:SF24">
    <property type="entry name" value="STAGE V SPORULATION PROTEIN B"/>
    <property type="match status" value="1"/>
</dbReference>
<dbReference type="GO" id="GO:0005886">
    <property type="term" value="C:plasma membrane"/>
    <property type="evidence" value="ECO:0007669"/>
    <property type="project" value="UniProtKB-SubCell"/>
</dbReference>
<dbReference type="PANTHER" id="PTHR30250">
    <property type="entry name" value="PST FAMILY PREDICTED COLANIC ACID TRANSPORTER"/>
    <property type="match status" value="1"/>
</dbReference>
<dbReference type="KEGG" id="faf:OE104_10410"/>
<evidence type="ECO:0000313" key="7">
    <source>
        <dbReference type="EMBL" id="WAA09005.1"/>
    </source>
</evidence>
<evidence type="ECO:0000256" key="4">
    <source>
        <dbReference type="ARBA" id="ARBA00022989"/>
    </source>
</evidence>
<feature type="transmembrane region" description="Helical" evidence="6">
    <location>
        <begin position="116"/>
        <end position="137"/>
    </location>
</feature>